<dbReference type="PROSITE" id="PS51898">
    <property type="entry name" value="TYR_RECOMBINASE"/>
    <property type="match status" value="1"/>
</dbReference>
<protein>
    <submittedName>
        <fullName evidence="5">Site-specific recombinase XerD</fullName>
    </submittedName>
</protein>
<dbReference type="EMBL" id="FOBW01000017">
    <property type="protein sequence ID" value="SEN68336.1"/>
    <property type="molecule type" value="Genomic_DNA"/>
</dbReference>
<dbReference type="InterPro" id="IPR002104">
    <property type="entry name" value="Integrase_catalytic"/>
</dbReference>
<sequence>MDDFKELSVATLVKIKSFGIKSKSVIKSFKRSCRLLETFLKENNLNFSAENAEQWLSGFVILKKGTRSHRDLYLSHRRAMLLLLDMQNNQLGEWKVYPLKIAQRPATDHYRNLLEQYKQYLLQENMSKATIIFSLRVVSMFFCYLESMKIDNLSELTAKNVSDFWGNDVLSGRKPTGIQAYAYKLKKFFIFLEKNGFISQKNLYLAIPKVFAKQVSIVTTISKDAEQKLISDDKLSTPLGKRDQAIILLALRLGVRRSDLVGLKFKNIDWQNDSKTFIQRKTKIPVTLPLLTDVGNALMDYILNSRMNSEADEIFLRGHAPYKAIQPASASKVPLKYLSEFDSDDCPEKGLHILRRTAATNLFENNVSSSIISASLGHSNPDSADVYISTDSKKMRKCALSLYGIECSREELQ</sequence>
<evidence type="ECO:0000259" key="4">
    <source>
        <dbReference type="PROSITE" id="PS51898"/>
    </source>
</evidence>
<keyword evidence="6" id="KW-1185">Reference proteome</keyword>
<dbReference type="Gene3D" id="1.10.443.10">
    <property type="entry name" value="Intergrase catalytic core"/>
    <property type="match status" value="1"/>
</dbReference>
<gene>
    <name evidence="5" type="ORF">SAMN05192533_11762</name>
</gene>
<dbReference type="Gene3D" id="1.10.150.130">
    <property type="match status" value="1"/>
</dbReference>
<dbReference type="PANTHER" id="PTHR30349">
    <property type="entry name" value="PHAGE INTEGRASE-RELATED"/>
    <property type="match status" value="1"/>
</dbReference>
<dbReference type="InterPro" id="IPR013762">
    <property type="entry name" value="Integrase-like_cat_sf"/>
</dbReference>
<comment type="similarity">
    <text evidence="1">Belongs to the 'phage' integrase family.</text>
</comment>
<reference evidence="6" key="1">
    <citation type="submission" date="2016-10" db="EMBL/GenBank/DDBJ databases">
        <authorList>
            <person name="Varghese N."/>
            <person name="Submissions S."/>
        </authorList>
    </citation>
    <scope>NUCLEOTIDE SEQUENCE [LARGE SCALE GENOMIC DNA]</scope>
    <source>
        <strain evidence="6">B48,IBRC-M 10115,DSM 25386,CECT 8001</strain>
    </source>
</reference>
<dbReference type="SUPFAM" id="SSF56349">
    <property type="entry name" value="DNA breaking-rejoining enzymes"/>
    <property type="match status" value="1"/>
</dbReference>
<proteinExistence type="inferred from homology"/>
<dbReference type="Proteomes" id="UP000198553">
    <property type="component" value="Unassembled WGS sequence"/>
</dbReference>
<evidence type="ECO:0000256" key="3">
    <source>
        <dbReference type="ARBA" id="ARBA00023172"/>
    </source>
</evidence>
<organism evidence="5 6">
    <name type="scientific">Mesobacillus persicus</name>
    <dbReference type="NCBI Taxonomy" id="930146"/>
    <lineage>
        <taxon>Bacteria</taxon>
        <taxon>Bacillati</taxon>
        <taxon>Bacillota</taxon>
        <taxon>Bacilli</taxon>
        <taxon>Bacillales</taxon>
        <taxon>Bacillaceae</taxon>
        <taxon>Mesobacillus</taxon>
    </lineage>
</organism>
<dbReference type="AlphaFoldDB" id="A0A1H8IJE9"/>
<evidence type="ECO:0000313" key="5">
    <source>
        <dbReference type="EMBL" id="SEN68336.1"/>
    </source>
</evidence>
<dbReference type="InterPro" id="IPR011010">
    <property type="entry name" value="DNA_brk_join_enz"/>
</dbReference>
<dbReference type="PANTHER" id="PTHR30349:SF41">
    <property type="entry name" value="INTEGRASE_RECOMBINASE PROTEIN MJ0367-RELATED"/>
    <property type="match status" value="1"/>
</dbReference>
<dbReference type="STRING" id="930146.SAMN05192533_11762"/>
<dbReference type="RefSeq" id="WP_090749415.1">
    <property type="nucleotide sequence ID" value="NZ_FOBW01000017.1"/>
</dbReference>
<dbReference type="GO" id="GO:0015074">
    <property type="term" value="P:DNA integration"/>
    <property type="evidence" value="ECO:0007669"/>
    <property type="project" value="InterPro"/>
</dbReference>
<evidence type="ECO:0000256" key="2">
    <source>
        <dbReference type="ARBA" id="ARBA00023125"/>
    </source>
</evidence>
<accession>A0A1H8IJE9</accession>
<name>A0A1H8IJE9_9BACI</name>
<keyword evidence="2" id="KW-0238">DNA-binding</keyword>
<dbReference type="GO" id="GO:0003677">
    <property type="term" value="F:DNA binding"/>
    <property type="evidence" value="ECO:0007669"/>
    <property type="project" value="UniProtKB-KW"/>
</dbReference>
<dbReference type="GO" id="GO:0006310">
    <property type="term" value="P:DNA recombination"/>
    <property type="evidence" value="ECO:0007669"/>
    <property type="project" value="UniProtKB-KW"/>
</dbReference>
<feature type="domain" description="Tyr recombinase" evidence="4">
    <location>
        <begin position="216"/>
        <end position="400"/>
    </location>
</feature>
<dbReference type="Pfam" id="PF00589">
    <property type="entry name" value="Phage_integrase"/>
    <property type="match status" value="1"/>
</dbReference>
<dbReference type="OrthoDB" id="283809at2"/>
<evidence type="ECO:0000313" key="6">
    <source>
        <dbReference type="Proteomes" id="UP000198553"/>
    </source>
</evidence>
<dbReference type="InterPro" id="IPR010998">
    <property type="entry name" value="Integrase_recombinase_N"/>
</dbReference>
<evidence type="ECO:0000256" key="1">
    <source>
        <dbReference type="ARBA" id="ARBA00008857"/>
    </source>
</evidence>
<keyword evidence="3" id="KW-0233">DNA recombination</keyword>
<dbReference type="InterPro" id="IPR050090">
    <property type="entry name" value="Tyrosine_recombinase_XerCD"/>
</dbReference>